<keyword evidence="7" id="KW-1185">Reference proteome</keyword>
<dbReference type="Proteomes" id="UP000831817">
    <property type="component" value="Chromosome"/>
</dbReference>
<organism evidence="6 7">
    <name type="scientific">Methanothermobacter tenebrarum</name>
    <dbReference type="NCBI Taxonomy" id="680118"/>
    <lineage>
        <taxon>Archaea</taxon>
        <taxon>Methanobacteriati</taxon>
        <taxon>Methanobacteriota</taxon>
        <taxon>Methanomada group</taxon>
        <taxon>Methanobacteria</taxon>
        <taxon>Methanobacteriales</taxon>
        <taxon>Methanobacteriaceae</taxon>
        <taxon>Methanothermobacter</taxon>
    </lineage>
</organism>
<dbReference type="PROSITE" id="PS01269">
    <property type="entry name" value="UPF0025"/>
    <property type="match status" value="1"/>
</dbReference>
<dbReference type="EMBL" id="AP025698">
    <property type="protein sequence ID" value="BDH79853.1"/>
    <property type="molecule type" value="Genomic_DNA"/>
</dbReference>
<dbReference type="InterPro" id="IPR000979">
    <property type="entry name" value="Phosphodiesterase_MJ0936/Vps29"/>
</dbReference>
<gene>
    <name evidence="6" type="ORF">MTTB_12320</name>
</gene>
<proteinExistence type="inferred from homology"/>
<dbReference type="NCBIfam" id="TIGR00040">
    <property type="entry name" value="yfcE"/>
    <property type="match status" value="1"/>
</dbReference>
<dbReference type="SUPFAM" id="SSF56300">
    <property type="entry name" value="Metallo-dependent phosphatases"/>
    <property type="match status" value="1"/>
</dbReference>
<dbReference type="PANTHER" id="PTHR11124">
    <property type="entry name" value="VACUOLAR SORTING PROTEIN VPS29"/>
    <property type="match status" value="1"/>
</dbReference>
<dbReference type="Gene3D" id="3.60.21.10">
    <property type="match status" value="1"/>
</dbReference>
<dbReference type="InterPro" id="IPR024654">
    <property type="entry name" value="Calcineurin-like_PHP_lpxH"/>
</dbReference>
<accession>A0ABN6PEE3</accession>
<evidence type="ECO:0000256" key="1">
    <source>
        <dbReference type="ARBA" id="ARBA00008950"/>
    </source>
</evidence>
<dbReference type="CDD" id="cd00841">
    <property type="entry name" value="MPP_YfcE"/>
    <property type="match status" value="1"/>
</dbReference>
<evidence type="ECO:0000256" key="4">
    <source>
        <dbReference type="RuleBase" id="RU362039"/>
    </source>
</evidence>
<feature type="domain" description="Calcineurin-like phosphoesterase" evidence="5">
    <location>
        <begin position="13"/>
        <end position="162"/>
    </location>
</feature>
<dbReference type="InterPro" id="IPR020935">
    <property type="entry name" value="PdiEstase_YfcE_CS"/>
</dbReference>
<keyword evidence="3" id="KW-0378">Hydrolase</keyword>
<dbReference type="Pfam" id="PF12850">
    <property type="entry name" value="Metallophos_2"/>
    <property type="match status" value="1"/>
</dbReference>
<evidence type="ECO:0000256" key="3">
    <source>
        <dbReference type="ARBA" id="ARBA00022801"/>
    </source>
</evidence>
<evidence type="ECO:0000313" key="7">
    <source>
        <dbReference type="Proteomes" id="UP000831817"/>
    </source>
</evidence>
<evidence type="ECO:0000259" key="5">
    <source>
        <dbReference type="Pfam" id="PF12850"/>
    </source>
</evidence>
<name>A0ABN6PEE3_9EURY</name>
<reference evidence="6 7" key="1">
    <citation type="submission" date="2022-04" db="EMBL/GenBank/DDBJ databases">
        <title>Complete genome of Methanothermobacter tenebrarum strain RMAS.</title>
        <authorList>
            <person name="Nakamura K."/>
            <person name="Oshima K."/>
            <person name="Hattori M."/>
            <person name="Kamagata Y."/>
            <person name="Takamizawa K."/>
        </authorList>
    </citation>
    <scope>NUCLEOTIDE SEQUENCE [LARGE SCALE GENOMIC DNA]</scope>
    <source>
        <strain evidence="6 7">RMAS</strain>
    </source>
</reference>
<evidence type="ECO:0000313" key="6">
    <source>
        <dbReference type="EMBL" id="BDH79853.1"/>
    </source>
</evidence>
<comment type="cofactor">
    <cofactor evidence="4">
        <name>a divalent metal cation</name>
        <dbReference type="ChEBI" id="CHEBI:60240"/>
    </cofactor>
</comment>
<dbReference type="InterPro" id="IPR029052">
    <property type="entry name" value="Metallo-depent_PP-like"/>
</dbReference>
<keyword evidence="2 4" id="KW-0479">Metal-binding</keyword>
<comment type="similarity">
    <text evidence="1 4">Belongs to the metallophosphoesterase superfamily. YfcE family.</text>
</comment>
<dbReference type="EC" id="3.1.4.-" evidence="4"/>
<evidence type="ECO:0000256" key="2">
    <source>
        <dbReference type="ARBA" id="ARBA00022723"/>
    </source>
</evidence>
<protein>
    <recommendedName>
        <fullName evidence="4">Phosphoesterase</fullName>
        <ecNumber evidence="4">3.1.4.-</ecNumber>
    </recommendedName>
</protein>
<sequence length="180" mass="19876">MVGFWIKVCVVSMLVGVVSDTHIPDRVPVIPDRVFEVFSGVDMILHAGDLTSLDVKEEFNSLAPVRCVQGNMDRYYGLELPRDEILEINGLVVGLNHGEVYPRGDTQQLKYIALEMGVDVLISGHTHQPFIKEVDGILLLNPGSPTVPRLAYPSVMLVEISDGRVEAEVVRVGSPICRIR</sequence>
<dbReference type="InterPro" id="IPR041802">
    <property type="entry name" value="MPP_YfcE"/>
</dbReference>